<evidence type="ECO:0000256" key="2">
    <source>
        <dbReference type="SAM" id="Phobius"/>
    </source>
</evidence>
<keyword evidence="2" id="KW-1133">Transmembrane helix</keyword>
<keyword evidence="4" id="KW-1185">Reference proteome</keyword>
<protein>
    <submittedName>
        <fullName evidence="3">Uncharacterized protein</fullName>
    </submittedName>
</protein>
<proteinExistence type="predicted"/>
<feature type="region of interest" description="Disordered" evidence="1">
    <location>
        <begin position="65"/>
        <end position="88"/>
    </location>
</feature>
<comment type="caution">
    <text evidence="3">The sequence shown here is derived from an EMBL/GenBank/DDBJ whole genome shotgun (WGS) entry which is preliminary data.</text>
</comment>
<dbReference type="Proteomes" id="UP001500274">
    <property type="component" value="Unassembled WGS sequence"/>
</dbReference>
<reference evidence="4" key="1">
    <citation type="journal article" date="2019" name="Int. J. Syst. Evol. Microbiol.">
        <title>The Global Catalogue of Microorganisms (GCM) 10K type strain sequencing project: providing services to taxonomists for standard genome sequencing and annotation.</title>
        <authorList>
            <consortium name="The Broad Institute Genomics Platform"/>
            <consortium name="The Broad Institute Genome Sequencing Center for Infectious Disease"/>
            <person name="Wu L."/>
            <person name="Ma J."/>
        </authorList>
    </citation>
    <scope>NUCLEOTIDE SEQUENCE [LARGE SCALE GENOMIC DNA]</scope>
    <source>
        <strain evidence="4">JCM 16365</strain>
    </source>
</reference>
<dbReference type="EMBL" id="BAAARI010000001">
    <property type="protein sequence ID" value="GAA2566500.1"/>
    <property type="molecule type" value="Genomic_DNA"/>
</dbReference>
<evidence type="ECO:0000256" key="1">
    <source>
        <dbReference type="SAM" id="MobiDB-lite"/>
    </source>
</evidence>
<name>A0ABP6BG25_9MICO</name>
<feature type="compositionally biased region" description="Low complexity" evidence="1">
    <location>
        <begin position="65"/>
        <end position="75"/>
    </location>
</feature>
<keyword evidence="2" id="KW-0472">Membrane</keyword>
<accession>A0ABP6BG25</accession>
<feature type="transmembrane region" description="Helical" evidence="2">
    <location>
        <begin position="37"/>
        <end position="59"/>
    </location>
</feature>
<evidence type="ECO:0000313" key="4">
    <source>
        <dbReference type="Proteomes" id="UP001500274"/>
    </source>
</evidence>
<sequence length="381" mass="39667">MGVNDDRLSAGEQNELRALVTAGAGRMRAARRRRMQAITGGAAVVLVAAVVGAVALTALGSPDRVATPIETTTTPAPTPTPEPTTTPDEPATAVMAFGGSCANVVDTEWLTQRAGIIMAEYPLAWPYPAYELNGALSCWWHAPESYASPRLEITVLPAVARDGSLLATSELSCPEDAGTCIAAVAANGSWMYIRAYADQPADWAPQLVDDLVARAGQYPAPQRAERRVGWWSLPDCEWIASVATPNDAKEAEFGEDDAALDGRFAEAAKGLAGYETSCNWLVPIAAEDGGGYGYAGVAVVPGGAQFFDAIAASEGAESVTVAGADRATTARGLDRLEAYDPRLVVASGENLLILAGDNGVPPVSLAYLVEPYLSALNATLG</sequence>
<dbReference type="RefSeq" id="WP_344225897.1">
    <property type="nucleotide sequence ID" value="NZ_BAAARI010000001.1"/>
</dbReference>
<organism evidence="3 4">
    <name type="scientific">Microbacterium binotii</name>
    <dbReference type="NCBI Taxonomy" id="462710"/>
    <lineage>
        <taxon>Bacteria</taxon>
        <taxon>Bacillati</taxon>
        <taxon>Actinomycetota</taxon>
        <taxon>Actinomycetes</taxon>
        <taxon>Micrococcales</taxon>
        <taxon>Microbacteriaceae</taxon>
        <taxon>Microbacterium</taxon>
    </lineage>
</organism>
<evidence type="ECO:0000313" key="3">
    <source>
        <dbReference type="EMBL" id="GAA2566500.1"/>
    </source>
</evidence>
<gene>
    <name evidence="3" type="ORF">GCM10009862_01370</name>
</gene>
<keyword evidence="2" id="KW-0812">Transmembrane</keyword>